<proteinExistence type="predicted"/>
<sequence>MIYLQVLRLYTRNWHRYSIIKNNFIMLIYTSYLIYNSKNTVCKLRQPLINIY</sequence>
<protein>
    <submittedName>
        <fullName evidence="1">Uncharacterized protein</fullName>
    </submittedName>
</protein>
<organism evidence="1">
    <name type="scientific">Arundo donax</name>
    <name type="common">Giant reed</name>
    <name type="synonym">Donax arundinaceus</name>
    <dbReference type="NCBI Taxonomy" id="35708"/>
    <lineage>
        <taxon>Eukaryota</taxon>
        <taxon>Viridiplantae</taxon>
        <taxon>Streptophyta</taxon>
        <taxon>Embryophyta</taxon>
        <taxon>Tracheophyta</taxon>
        <taxon>Spermatophyta</taxon>
        <taxon>Magnoliopsida</taxon>
        <taxon>Liliopsida</taxon>
        <taxon>Poales</taxon>
        <taxon>Poaceae</taxon>
        <taxon>PACMAD clade</taxon>
        <taxon>Arundinoideae</taxon>
        <taxon>Arundineae</taxon>
        <taxon>Arundo</taxon>
    </lineage>
</organism>
<reference evidence="1" key="2">
    <citation type="journal article" date="2015" name="Data Brief">
        <title>Shoot transcriptome of the giant reed, Arundo donax.</title>
        <authorList>
            <person name="Barrero R.A."/>
            <person name="Guerrero F.D."/>
            <person name="Moolhuijzen P."/>
            <person name="Goolsby J.A."/>
            <person name="Tidwell J."/>
            <person name="Bellgard S.E."/>
            <person name="Bellgard M.I."/>
        </authorList>
    </citation>
    <scope>NUCLEOTIDE SEQUENCE</scope>
    <source>
        <tissue evidence="1">Shoot tissue taken approximately 20 cm above the soil surface</tissue>
    </source>
</reference>
<reference evidence="1" key="1">
    <citation type="submission" date="2014-09" db="EMBL/GenBank/DDBJ databases">
        <authorList>
            <person name="Magalhaes I.L.F."/>
            <person name="Oliveira U."/>
            <person name="Santos F.R."/>
            <person name="Vidigal T.H.D.A."/>
            <person name="Brescovit A.D."/>
            <person name="Santos A.J."/>
        </authorList>
    </citation>
    <scope>NUCLEOTIDE SEQUENCE</scope>
    <source>
        <tissue evidence="1">Shoot tissue taken approximately 20 cm above the soil surface</tissue>
    </source>
</reference>
<dbReference type="EMBL" id="GBRH01265587">
    <property type="protein sequence ID" value="JAD32308.1"/>
    <property type="molecule type" value="Transcribed_RNA"/>
</dbReference>
<evidence type="ECO:0000313" key="1">
    <source>
        <dbReference type="EMBL" id="JAD32308.1"/>
    </source>
</evidence>
<accession>A0A0A9SQG8</accession>
<dbReference type="AlphaFoldDB" id="A0A0A9SQG8"/>
<name>A0A0A9SQG8_ARUDO</name>